<dbReference type="RefSeq" id="WP_237443450.1">
    <property type="nucleotide sequence ID" value="NZ_CAKLPX010000001.1"/>
</dbReference>
<dbReference type="Proteomes" id="UP000838100">
    <property type="component" value="Unassembled WGS sequence"/>
</dbReference>
<dbReference type="InterPro" id="IPR029058">
    <property type="entry name" value="AB_hydrolase_fold"/>
</dbReference>
<dbReference type="EC" id="3.3.2.10" evidence="3"/>
<proteinExistence type="predicted"/>
<evidence type="ECO:0000313" key="3">
    <source>
        <dbReference type="EMBL" id="CAH0990777.1"/>
    </source>
</evidence>
<dbReference type="SUPFAM" id="SSF53474">
    <property type="entry name" value="alpha/beta-Hydrolases"/>
    <property type="match status" value="1"/>
</dbReference>
<accession>A0ABM9ACV6</accession>
<sequence length="279" mass="30605">MQQETISVNGFGFECLVAGEEGQPLVIMMHNFLQTNQQWRQQIPVLAKNGYRVLAPNMRGVSPQARPEQSSAYSNDEMIGDVLALAEHEGVEAFHLVTHGWSSLIGWNLAENNAEALLSFTALSTPHPIALSKTVGDEQAMLDKIASFCSDNASVRLLANNAEILRTYYQSYGVEDDIADLYLSRYGRAEAIQGFVHWHSMQSDELAESLQPVQVPTLYIRGSEDSFFGEKAAALCADGVDAPYAYVLIDGAGHMLGEQVADRLTDELLCHLNKLKAAA</sequence>
<comment type="caution">
    <text evidence="3">The sequence shown here is derived from an EMBL/GenBank/DDBJ whole genome shotgun (WGS) entry which is preliminary data.</text>
</comment>
<evidence type="ECO:0000313" key="4">
    <source>
        <dbReference type="Proteomes" id="UP000838100"/>
    </source>
</evidence>
<evidence type="ECO:0000256" key="1">
    <source>
        <dbReference type="ARBA" id="ARBA00022801"/>
    </source>
</evidence>
<keyword evidence="1 3" id="KW-0378">Hydrolase</keyword>
<keyword evidence="4" id="KW-1185">Reference proteome</keyword>
<dbReference type="GO" id="GO:0004301">
    <property type="term" value="F:epoxide hydrolase activity"/>
    <property type="evidence" value="ECO:0007669"/>
    <property type="project" value="UniProtKB-EC"/>
</dbReference>
<evidence type="ECO:0000259" key="2">
    <source>
        <dbReference type="Pfam" id="PF00561"/>
    </source>
</evidence>
<dbReference type="EMBL" id="CAKLPX010000001">
    <property type="protein sequence ID" value="CAH0990777.1"/>
    <property type="molecule type" value="Genomic_DNA"/>
</dbReference>
<name>A0ABM9ACV6_9GAMM</name>
<feature type="domain" description="AB hydrolase-1" evidence="2">
    <location>
        <begin position="24"/>
        <end position="256"/>
    </location>
</feature>
<protein>
    <submittedName>
        <fullName evidence="3">Epoxide hydrolase A</fullName>
        <ecNumber evidence="3">3.3.2.10</ecNumber>
    </submittedName>
</protein>
<reference evidence="3" key="1">
    <citation type="submission" date="2021-12" db="EMBL/GenBank/DDBJ databases">
        <authorList>
            <person name="Rodrigo-Torres L."/>
            <person name="Arahal R. D."/>
            <person name="Lucena T."/>
        </authorList>
    </citation>
    <scope>NUCLEOTIDE SEQUENCE</scope>
    <source>
        <strain evidence="3">CECT 8267</strain>
    </source>
</reference>
<dbReference type="PRINTS" id="PR00412">
    <property type="entry name" value="EPOXHYDRLASE"/>
</dbReference>
<dbReference type="InterPro" id="IPR000073">
    <property type="entry name" value="AB_hydrolase_1"/>
</dbReference>
<dbReference type="InterPro" id="IPR000639">
    <property type="entry name" value="Epox_hydrolase-like"/>
</dbReference>
<dbReference type="Gene3D" id="3.40.50.1820">
    <property type="entry name" value="alpha/beta hydrolase"/>
    <property type="match status" value="1"/>
</dbReference>
<organism evidence="3 4">
    <name type="scientific">Sinobacterium norvegicum</name>
    <dbReference type="NCBI Taxonomy" id="1641715"/>
    <lineage>
        <taxon>Bacteria</taxon>
        <taxon>Pseudomonadati</taxon>
        <taxon>Pseudomonadota</taxon>
        <taxon>Gammaproteobacteria</taxon>
        <taxon>Cellvibrionales</taxon>
        <taxon>Spongiibacteraceae</taxon>
        <taxon>Sinobacterium</taxon>
    </lineage>
</organism>
<dbReference type="PANTHER" id="PTHR43329">
    <property type="entry name" value="EPOXIDE HYDROLASE"/>
    <property type="match status" value="1"/>
</dbReference>
<dbReference type="Pfam" id="PF00561">
    <property type="entry name" value="Abhydrolase_1"/>
    <property type="match status" value="1"/>
</dbReference>
<gene>
    <name evidence="3" type="primary">ephA_1</name>
    <name evidence="3" type="ORF">SIN8267_00876</name>
</gene>